<accession>A0A6A6WMI4</accession>
<sequence length="414" mass="44770">MDLAKILVRSVVRAFYDIDAIVVIDALVNHSALSISDLATVLMDGNNQKNAQKICGKLREGGLISVYVRQEIKEGAMKPTNKEYFYIDYRRAIDATKYRVHMLDERIKAESKPTQEKKELQCPTCRAEYTTMEVLDSRDSFNMGSGFTCKRCGSVLKMINTDGDAIHDADDTPAKFNKQFGRLLNLLQQIDNTSIPPSSGEEALANQLPVPRATNNPGAKPATVVVQPLKPTAVKGITSGPEKLDINITDDASVTAAEQAAAAAQAAKIAQQNILPEWHTHSTITGERAKAGVQQTATPETPNSALGLRAGEGDVEEDKKGPSGDATLDEYFASLEAEQERKQLEGSGSEDDEDDDDEFEDVVPVPPVVSADIAREAKRVKTEANGTDGTSTPTVPAQDDEGSGSDEDEFEDAI</sequence>
<evidence type="ECO:0000313" key="5">
    <source>
        <dbReference type="EMBL" id="KAF2763415.1"/>
    </source>
</evidence>
<dbReference type="PROSITE" id="PS51344">
    <property type="entry name" value="HTH_TFE_IIE"/>
    <property type="match status" value="1"/>
</dbReference>
<feature type="domain" description="HTH TFE/IIEalpha-type" evidence="4">
    <location>
        <begin position="4"/>
        <end position="97"/>
    </location>
</feature>
<dbReference type="SMART" id="SM00531">
    <property type="entry name" value="TFIIE"/>
    <property type="match status" value="1"/>
</dbReference>
<feature type="compositionally biased region" description="Acidic residues" evidence="3">
    <location>
        <begin position="348"/>
        <end position="361"/>
    </location>
</feature>
<dbReference type="PANTHER" id="PTHR13097">
    <property type="entry name" value="TRANSCRIPTION INITIATION FACTOR IIE, ALPHA SUBUNIT"/>
    <property type="match status" value="1"/>
</dbReference>
<dbReference type="InterPro" id="IPR017919">
    <property type="entry name" value="TFIIE/TFIIEa_HTH"/>
</dbReference>
<proteinExistence type="predicted"/>
<dbReference type="AlphaFoldDB" id="A0A6A6WMI4"/>
<dbReference type="GO" id="GO:0006367">
    <property type="term" value="P:transcription initiation at RNA polymerase II promoter"/>
    <property type="evidence" value="ECO:0007669"/>
    <property type="project" value="InterPro"/>
</dbReference>
<name>A0A6A6WMI4_9PEZI</name>
<gene>
    <name evidence="5" type="ORF">EJ05DRAFT_534767</name>
</gene>
<keyword evidence="6" id="KW-1185">Reference proteome</keyword>
<protein>
    <recommendedName>
        <fullName evidence="4">HTH TFE/IIEalpha-type domain-containing protein</fullName>
    </recommendedName>
</protein>
<feature type="compositionally biased region" description="Basic and acidic residues" evidence="3">
    <location>
        <begin position="373"/>
        <end position="382"/>
    </location>
</feature>
<evidence type="ECO:0000313" key="6">
    <source>
        <dbReference type="Proteomes" id="UP000799437"/>
    </source>
</evidence>
<evidence type="ECO:0000256" key="1">
    <source>
        <dbReference type="ARBA" id="ARBA00023015"/>
    </source>
</evidence>
<keyword evidence="2" id="KW-0804">Transcription</keyword>
<evidence type="ECO:0000256" key="3">
    <source>
        <dbReference type="SAM" id="MobiDB-lite"/>
    </source>
</evidence>
<dbReference type="InterPro" id="IPR002853">
    <property type="entry name" value="TFIIE_asu"/>
</dbReference>
<feature type="compositionally biased region" description="Polar residues" evidence="3">
    <location>
        <begin position="384"/>
        <end position="395"/>
    </location>
</feature>
<reference evidence="5" key="1">
    <citation type="journal article" date="2020" name="Stud. Mycol.">
        <title>101 Dothideomycetes genomes: a test case for predicting lifestyles and emergence of pathogens.</title>
        <authorList>
            <person name="Haridas S."/>
            <person name="Albert R."/>
            <person name="Binder M."/>
            <person name="Bloem J."/>
            <person name="Labutti K."/>
            <person name="Salamov A."/>
            <person name="Andreopoulos B."/>
            <person name="Baker S."/>
            <person name="Barry K."/>
            <person name="Bills G."/>
            <person name="Bluhm B."/>
            <person name="Cannon C."/>
            <person name="Castanera R."/>
            <person name="Culley D."/>
            <person name="Daum C."/>
            <person name="Ezra D."/>
            <person name="Gonzalez J."/>
            <person name="Henrissat B."/>
            <person name="Kuo A."/>
            <person name="Liang C."/>
            <person name="Lipzen A."/>
            <person name="Lutzoni F."/>
            <person name="Magnuson J."/>
            <person name="Mondo S."/>
            <person name="Nolan M."/>
            <person name="Ohm R."/>
            <person name="Pangilinan J."/>
            <person name="Park H.-J."/>
            <person name="Ramirez L."/>
            <person name="Alfaro M."/>
            <person name="Sun H."/>
            <person name="Tritt A."/>
            <person name="Yoshinaga Y."/>
            <person name="Zwiers L.-H."/>
            <person name="Turgeon B."/>
            <person name="Goodwin S."/>
            <person name="Spatafora J."/>
            <person name="Crous P."/>
            <person name="Grigoriev I."/>
        </authorList>
    </citation>
    <scope>NUCLEOTIDE SEQUENCE</scope>
    <source>
        <strain evidence="5">CBS 121739</strain>
    </source>
</reference>
<feature type="compositionally biased region" description="Polar residues" evidence="3">
    <location>
        <begin position="293"/>
        <end position="304"/>
    </location>
</feature>
<dbReference type="InterPro" id="IPR024550">
    <property type="entry name" value="TFIIEa/SarR/Rpc3_HTH_dom"/>
</dbReference>
<dbReference type="OrthoDB" id="361102at2759"/>
<dbReference type="GeneID" id="54490263"/>
<evidence type="ECO:0000259" key="4">
    <source>
        <dbReference type="PROSITE" id="PS51344"/>
    </source>
</evidence>
<dbReference type="Proteomes" id="UP000799437">
    <property type="component" value="Unassembled WGS sequence"/>
</dbReference>
<feature type="region of interest" description="Disordered" evidence="3">
    <location>
        <begin position="288"/>
        <end position="414"/>
    </location>
</feature>
<dbReference type="Pfam" id="PF02002">
    <property type="entry name" value="TFIIE_alpha"/>
    <property type="match status" value="1"/>
</dbReference>
<dbReference type="PANTHER" id="PTHR13097:SF7">
    <property type="entry name" value="GENERAL TRANSCRIPTION FACTOR IIE SUBUNIT 1"/>
    <property type="match status" value="1"/>
</dbReference>
<dbReference type="EMBL" id="ML996565">
    <property type="protein sequence ID" value="KAF2763415.1"/>
    <property type="molecule type" value="Genomic_DNA"/>
</dbReference>
<evidence type="ECO:0000256" key="2">
    <source>
        <dbReference type="ARBA" id="ARBA00023163"/>
    </source>
</evidence>
<keyword evidence="1" id="KW-0805">Transcription regulation</keyword>
<feature type="compositionally biased region" description="Acidic residues" evidence="3">
    <location>
        <begin position="398"/>
        <end position="414"/>
    </location>
</feature>
<dbReference type="InterPro" id="IPR039997">
    <property type="entry name" value="TFE"/>
</dbReference>
<dbReference type="RefSeq" id="XP_033605866.1">
    <property type="nucleotide sequence ID" value="XM_033749209.1"/>
</dbReference>
<dbReference type="GO" id="GO:0005673">
    <property type="term" value="C:transcription factor TFIIE complex"/>
    <property type="evidence" value="ECO:0007669"/>
    <property type="project" value="TreeGrafter"/>
</dbReference>
<organism evidence="5 6">
    <name type="scientific">Pseudovirgaria hyperparasitica</name>
    <dbReference type="NCBI Taxonomy" id="470096"/>
    <lineage>
        <taxon>Eukaryota</taxon>
        <taxon>Fungi</taxon>
        <taxon>Dikarya</taxon>
        <taxon>Ascomycota</taxon>
        <taxon>Pezizomycotina</taxon>
        <taxon>Dothideomycetes</taxon>
        <taxon>Dothideomycetes incertae sedis</taxon>
        <taxon>Acrospermales</taxon>
        <taxon>Acrospermaceae</taxon>
        <taxon>Pseudovirgaria</taxon>
    </lineage>
</organism>